<dbReference type="GO" id="GO:0045944">
    <property type="term" value="P:positive regulation of transcription by RNA polymerase II"/>
    <property type="evidence" value="ECO:0007669"/>
    <property type="project" value="TreeGrafter"/>
</dbReference>
<gene>
    <name evidence="4" type="ORF">CEP51_016202</name>
</gene>
<comment type="subcellular location">
    <subcellularLocation>
        <location evidence="1">Nucleus</location>
    </subcellularLocation>
</comment>
<keyword evidence="5" id="KW-1185">Reference proteome</keyword>
<comment type="caution">
    <text evidence="4">The sequence shown here is derived from an EMBL/GenBank/DDBJ whole genome shotgun (WGS) entry which is preliminary data.</text>
</comment>
<dbReference type="GO" id="GO:0000976">
    <property type="term" value="F:transcription cis-regulatory region binding"/>
    <property type="evidence" value="ECO:0007669"/>
    <property type="project" value="TreeGrafter"/>
</dbReference>
<dbReference type="Proteomes" id="UP000287972">
    <property type="component" value="Unassembled WGS sequence"/>
</dbReference>
<protein>
    <recommendedName>
        <fullName evidence="6">Transcription factor domain-containing protein</fullName>
    </recommendedName>
</protein>
<dbReference type="AlphaFoldDB" id="A0A428NV06"/>
<feature type="region of interest" description="Disordered" evidence="3">
    <location>
        <begin position="277"/>
        <end position="311"/>
    </location>
</feature>
<dbReference type="Pfam" id="PF11951">
    <property type="entry name" value="Fungal_trans_2"/>
    <property type="match status" value="1"/>
</dbReference>
<name>A0A428NV06_9HYPO</name>
<evidence type="ECO:0008006" key="6">
    <source>
        <dbReference type="Google" id="ProtNLM"/>
    </source>
</evidence>
<dbReference type="PANTHER" id="PTHR37534:SF4">
    <property type="entry name" value="ZN(II)2CYS6 TRANSCRIPTION FACTOR (EUROFUNG)"/>
    <property type="match status" value="1"/>
</dbReference>
<sequence length="355" mass="39701">MSLASRQLDTLRGRPKQITLELYQYTVRLLLSHDPTVDGASILATCTLLCVYEMMASTVAEWRRHLQGCAGLLRMRKWNGNSPGIVKTCFWAFARIDVWAAFILNQTTLIPTDSWVEEDSLAVVAARGNTDDYCNFAILIFARIINLLNASGDSSSTELRQTAQASWKELQQWRRWRQQSVKPLMRVDAENKGPFPMIVFALSASICGNTFYHAGSILLLQSGLVSATSSNDEERVRDPVWHARELGGISISNPSHANWVNHLQPLYIAGRVFGPGSKSPRPTQYQSGGRMHAHVQGSPSSTNKSADDEDGMTELAEFPAEKMALLKHLAKIERETGWKTSDRARELRILWGLEN</sequence>
<accession>A0A428NV06</accession>
<evidence type="ECO:0000256" key="3">
    <source>
        <dbReference type="SAM" id="MobiDB-lite"/>
    </source>
</evidence>
<dbReference type="GO" id="GO:0003700">
    <property type="term" value="F:DNA-binding transcription factor activity"/>
    <property type="evidence" value="ECO:0007669"/>
    <property type="project" value="TreeGrafter"/>
</dbReference>
<evidence type="ECO:0000256" key="1">
    <source>
        <dbReference type="ARBA" id="ARBA00004123"/>
    </source>
</evidence>
<proteinExistence type="predicted"/>
<keyword evidence="2" id="KW-0539">Nucleus</keyword>
<reference evidence="4 5" key="1">
    <citation type="submission" date="2017-06" db="EMBL/GenBank/DDBJ databases">
        <title>Comparative genomic analysis of Ambrosia Fusariam Clade fungi.</title>
        <authorList>
            <person name="Stajich J.E."/>
            <person name="Carrillo J."/>
            <person name="Kijimoto T."/>
            <person name="Eskalen A."/>
            <person name="O'Donnell K."/>
            <person name="Kasson M."/>
        </authorList>
    </citation>
    <scope>NUCLEOTIDE SEQUENCE [LARGE SCALE GENOMIC DNA]</scope>
    <source>
        <strain evidence="4 5">NRRL62606</strain>
    </source>
</reference>
<evidence type="ECO:0000256" key="2">
    <source>
        <dbReference type="ARBA" id="ARBA00023242"/>
    </source>
</evidence>
<dbReference type="PANTHER" id="PTHR37534">
    <property type="entry name" value="TRANSCRIPTIONAL ACTIVATOR PROTEIN UGA3"/>
    <property type="match status" value="1"/>
</dbReference>
<evidence type="ECO:0000313" key="5">
    <source>
        <dbReference type="Proteomes" id="UP000287972"/>
    </source>
</evidence>
<dbReference type="InterPro" id="IPR021858">
    <property type="entry name" value="Fun_TF"/>
</dbReference>
<dbReference type="CDD" id="cd12148">
    <property type="entry name" value="fungal_TF_MHR"/>
    <property type="match status" value="1"/>
</dbReference>
<dbReference type="GO" id="GO:0005634">
    <property type="term" value="C:nucleus"/>
    <property type="evidence" value="ECO:0007669"/>
    <property type="project" value="UniProtKB-SubCell"/>
</dbReference>
<organism evidence="4 5">
    <name type="scientific">Fusarium floridanum</name>
    <dbReference type="NCBI Taxonomy" id="1325733"/>
    <lineage>
        <taxon>Eukaryota</taxon>
        <taxon>Fungi</taxon>
        <taxon>Dikarya</taxon>
        <taxon>Ascomycota</taxon>
        <taxon>Pezizomycotina</taxon>
        <taxon>Sordariomycetes</taxon>
        <taxon>Hypocreomycetidae</taxon>
        <taxon>Hypocreales</taxon>
        <taxon>Nectriaceae</taxon>
        <taxon>Fusarium</taxon>
        <taxon>Fusarium solani species complex</taxon>
    </lineage>
</organism>
<dbReference type="EMBL" id="NKCL01001051">
    <property type="protein sequence ID" value="RSL44567.1"/>
    <property type="molecule type" value="Genomic_DNA"/>
</dbReference>
<evidence type="ECO:0000313" key="4">
    <source>
        <dbReference type="EMBL" id="RSL44567.1"/>
    </source>
</evidence>